<evidence type="ECO:0000259" key="2">
    <source>
        <dbReference type="Pfam" id="PF01035"/>
    </source>
</evidence>
<dbReference type="Pfam" id="PF01035">
    <property type="entry name" value="DNA_binding_1"/>
    <property type="match status" value="1"/>
</dbReference>
<dbReference type="GO" id="GO:0006281">
    <property type="term" value="P:DNA repair"/>
    <property type="evidence" value="ECO:0007669"/>
    <property type="project" value="InterPro"/>
</dbReference>
<dbReference type="PANTHER" id="PTHR42942">
    <property type="entry name" value="6-O-METHYLGUANINE DNA METHYLTRANSFERASE"/>
    <property type="match status" value="1"/>
</dbReference>
<dbReference type="InterPro" id="IPR014048">
    <property type="entry name" value="MethylDNA_cys_MeTrfase_DNA-bd"/>
</dbReference>
<keyword evidence="1" id="KW-0227">DNA damage</keyword>
<feature type="domain" description="Methylated-DNA-[protein]-cysteine S-methyltransferase DNA binding" evidence="2">
    <location>
        <begin position="19"/>
        <end position="94"/>
    </location>
</feature>
<dbReference type="PANTHER" id="PTHR42942:SF1">
    <property type="entry name" value="ALKYLTRANSFERASE-LIKE PROTEIN 1"/>
    <property type="match status" value="1"/>
</dbReference>
<dbReference type="InterPro" id="IPR036388">
    <property type="entry name" value="WH-like_DNA-bd_sf"/>
</dbReference>
<evidence type="ECO:0000313" key="3">
    <source>
        <dbReference type="EMBL" id="AXV05098.1"/>
    </source>
</evidence>
<dbReference type="InterPro" id="IPR036217">
    <property type="entry name" value="MethylDNA_cys_MeTrfase_DNAb"/>
</dbReference>
<dbReference type="CDD" id="cd06445">
    <property type="entry name" value="ATase"/>
    <property type="match status" value="1"/>
</dbReference>
<sequence>MTPAPPGFHPHPDPTDLTPFQQAVVGVVTTLRKGEVATYAEVADDAGHPGAGQAVANVLRRVPDLPWWRVVPAGGRLYRTHAPTQAPLLRAEGVELTEDTTGRLHVDVG</sequence>
<accession>A0A346XSA1</accession>
<dbReference type="InterPro" id="IPR052520">
    <property type="entry name" value="ATL_DNA_repair"/>
</dbReference>
<dbReference type="Gene3D" id="1.10.10.10">
    <property type="entry name" value="Winged helix-like DNA-binding domain superfamily/Winged helix DNA-binding domain"/>
    <property type="match status" value="1"/>
</dbReference>
<organism evidence="3 4">
    <name type="scientific">Euzebya pacifica</name>
    <dbReference type="NCBI Taxonomy" id="1608957"/>
    <lineage>
        <taxon>Bacteria</taxon>
        <taxon>Bacillati</taxon>
        <taxon>Actinomycetota</taxon>
        <taxon>Nitriliruptoria</taxon>
        <taxon>Euzebyales</taxon>
    </lineage>
</organism>
<dbReference type="AlphaFoldDB" id="A0A346XSA1"/>
<dbReference type="Proteomes" id="UP000264006">
    <property type="component" value="Chromosome"/>
</dbReference>
<dbReference type="RefSeq" id="WP_164709819.1">
    <property type="nucleotide sequence ID" value="NZ_CP031165.1"/>
</dbReference>
<evidence type="ECO:0000256" key="1">
    <source>
        <dbReference type="ARBA" id="ARBA00022763"/>
    </source>
</evidence>
<protein>
    <recommendedName>
        <fullName evidence="2">Methylated-DNA-[protein]-cysteine S-methyltransferase DNA binding domain-containing protein</fullName>
    </recommendedName>
</protein>
<keyword evidence="4" id="KW-1185">Reference proteome</keyword>
<gene>
    <name evidence="3" type="ORF">DVS28_a0391</name>
</gene>
<dbReference type="GO" id="GO:0003824">
    <property type="term" value="F:catalytic activity"/>
    <property type="evidence" value="ECO:0007669"/>
    <property type="project" value="InterPro"/>
</dbReference>
<dbReference type="EMBL" id="CP031165">
    <property type="protein sequence ID" value="AXV05098.1"/>
    <property type="molecule type" value="Genomic_DNA"/>
</dbReference>
<name>A0A346XSA1_9ACTN</name>
<reference evidence="3 4" key="1">
    <citation type="submission" date="2018-09" db="EMBL/GenBank/DDBJ databases">
        <title>Complete genome sequence of Euzebya sp. DY32-46 isolated from seawater of Pacific Ocean.</title>
        <authorList>
            <person name="Xu L."/>
            <person name="Wu Y.-H."/>
            <person name="Xu X.-W."/>
        </authorList>
    </citation>
    <scope>NUCLEOTIDE SEQUENCE [LARGE SCALE GENOMIC DNA]</scope>
    <source>
        <strain evidence="3 4">DY32-46</strain>
    </source>
</reference>
<evidence type="ECO:0000313" key="4">
    <source>
        <dbReference type="Proteomes" id="UP000264006"/>
    </source>
</evidence>
<proteinExistence type="predicted"/>
<dbReference type="KEGG" id="euz:DVS28_a0391"/>
<dbReference type="SUPFAM" id="SSF46767">
    <property type="entry name" value="Methylated DNA-protein cysteine methyltransferase, C-terminal domain"/>
    <property type="match status" value="1"/>
</dbReference>